<dbReference type="GO" id="GO:0031012">
    <property type="term" value="C:extracellular matrix"/>
    <property type="evidence" value="ECO:0007669"/>
    <property type="project" value="TreeGrafter"/>
</dbReference>
<dbReference type="Gene3D" id="2.60.40.4100">
    <property type="entry name" value="Zona pellucida, ZP-C domain"/>
    <property type="match status" value="1"/>
</dbReference>
<gene>
    <name evidence="5" type="ORF">SKAU_G00377910</name>
</gene>
<evidence type="ECO:0000256" key="1">
    <source>
        <dbReference type="ARBA" id="ARBA00023157"/>
    </source>
</evidence>
<dbReference type="Gene3D" id="2.60.40.3210">
    <property type="entry name" value="Zona pellucida, ZP-N domain"/>
    <property type="match status" value="1"/>
</dbReference>
<sequence length="347" mass="38580">MNGVWRGVLVLTAVATAVATTYDGASVNIQCGSRTVGVTWTVSQDVEFYRVFLGSCFPSDVTELSDGRTEIVFKVRLHECRIKREITTKWMIYNTTLTYKPLHKAEPPVFTHAVGCRYRRPKGMFPPIQDPSFGTAFGNGNLLFYMGIANGDFSGPAQSSTFYLGSLIPIWAAVDQQDHLPLLLLLDECVAATTPELDPSGTVYPIITNGGCLLDSKFATSRFEPRRQASELRLLLQAFHFAVGQEVYLHCRLIAWDPESLDKTRKACHYSKDLEGWELLDDPSQNSLCSCCDSQCIYRERRSADSGAQGVTHTATLGPLTIIDRSHGYRHSESGKCPVPEQEGWRP</sequence>
<evidence type="ECO:0000313" key="6">
    <source>
        <dbReference type="Proteomes" id="UP001152622"/>
    </source>
</evidence>
<evidence type="ECO:0000256" key="3">
    <source>
        <dbReference type="SAM" id="SignalP"/>
    </source>
</evidence>
<dbReference type="EMBL" id="JAINUF010000019">
    <property type="protein sequence ID" value="KAJ8336571.1"/>
    <property type="molecule type" value="Genomic_DNA"/>
</dbReference>
<evidence type="ECO:0000256" key="2">
    <source>
        <dbReference type="SAM" id="MobiDB-lite"/>
    </source>
</evidence>
<feature type="chain" id="PRO_5040127029" description="ZP domain-containing protein" evidence="3">
    <location>
        <begin position="20"/>
        <end position="347"/>
    </location>
</feature>
<keyword evidence="1" id="KW-1015">Disulfide bond</keyword>
<dbReference type="PANTHER" id="PTHR11576">
    <property type="entry name" value="ZONA PELLUCIDA SPERM-BINDING PROTEIN 3"/>
    <property type="match status" value="1"/>
</dbReference>
<dbReference type="OrthoDB" id="9928644at2759"/>
<dbReference type="Pfam" id="PF00100">
    <property type="entry name" value="Zona_pellucida"/>
    <property type="match status" value="1"/>
</dbReference>
<evidence type="ECO:0000313" key="5">
    <source>
        <dbReference type="EMBL" id="KAJ8336571.1"/>
    </source>
</evidence>
<feature type="region of interest" description="Disordered" evidence="2">
    <location>
        <begin position="328"/>
        <end position="347"/>
    </location>
</feature>
<dbReference type="InterPro" id="IPR042235">
    <property type="entry name" value="ZP-C_dom"/>
</dbReference>
<dbReference type="FunFam" id="2.60.40.4100:FF:000002">
    <property type="entry name" value="Zona pellucida sperm-binding protein 3"/>
    <property type="match status" value="1"/>
</dbReference>
<dbReference type="InterPro" id="IPR001507">
    <property type="entry name" value="ZP_dom"/>
</dbReference>
<keyword evidence="3" id="KW-0732">Signal</keyword>
<evidence type="ECO:0000259" key="4">
    <source>
        <dbReference type="PROSITE" id="PS51034"/>
    </source>
</evidence>
<protein>
    <recommendedName>
        <fullName evidence="4">ZP domain-containing protein</fullName>
    </recommendedName>
</protein>
<dbReference type="PROSITE" id="PS51034">
    <property type="entry name" value="ZP_2"/>
    <property type="match status" value="1"/>
</dbReference>
<dbReference type="AlphaFoldDB" id="A0A9Q1IEE5"/>
<dbReference type="GO" id="GO:0032190">
    <property type="term" value="F:acrosin binding"/>
    <property type="evidence" value="ECO:0007669"/>
    <property type="project" value="TreeGrafter"/>
</dbReference>
<dbReference type="GO" id="GO:0007339">
    <property type="term" value="P:binding of sperm to zona pellucida"/>
    <property type="evidence" value="ECO:0007669"/>
    <property type="project" value="TreeGrafter"/>
</dbReference>
<dbReference type="InterPro" id="IPR055355">
    <property type="entry name" value="ZP-C"/>
</dbReference>
<dbReference type="Proteomes" id="UP001152622">
    <property type="component" value="Chromosome 19"/>
</dbReference>
<organism evidence="5 6">
    <name type="scientific">Synaphobranchus kaupii</name>
    <name type="common">Kaup's arrowtooth eel</name>
    <dbReference type="NCBI Taxonomy" id="118154"/>
    <lineage>
        <taxon>Eukaryota</taxon>
        <taxon>Metazoa</taxon>
        <taxon>Chordata</taxon>
        <taxon>Craniata</taxon>
        <taxon>Vertebrata</taxon>
        <taxon>Euteleostomi</taxon>
        <taxon>Actinopterygii</taxon>
        <taxon>Neopterygii</taxon>
        <taxon>Teleostei</taxon>
        <taxon>Anguilliformes</taxon>
        <taxon>Synaphobranchidae</taxon>
        <taxon>Synaphobranchus</taxon>
    </lineage>
</organism>
<comment type="caution">
    <text evidence="5">The sequence shown here is derived from an EMBL/GenBank/DDBJ whole genome shotgun (WGS) entry which is preliminary data.</text>
</comment>
<keyword evidence="6" id="KW-1185">Reference proteome</keyword>
<dbReference type="SMART" id="SM00241">
    <property type="entry name" value="ZP"/>
    <property type="match status" value="1"/>
</dbReference>
<dbReference type="GO" id="GO:2000344">
    <property type="term" value="P:positive regulation of acrosome reaction"/>
    <property type="evidence" value="ECO:0007669"/>
    <property type="project" value="TreeGrafter"/>
</dbReference>
<proteinExistence type="predicted"/>
<reference evidence="5" key="1">
    <citation type="journal article" date="2023" name="Science">
        <title>Genome structures resolve the early diversification of teleost fishes.</title>
        <authorList>
            <person name="Parey E."/>
            <person name="Louis A."/>
            <person name="Montfort J."/>
            <person name="Bouchez O."/>
            <person name="Roques C."/>
            <person name="Iampietro C."/>
            <person name="Lluch J."/>
            <person name="Castinel A."/>
            <person name="Donnadieu C."/>
            <person name="Desvignes T."/>
            <person name="Floi Bucao C."/>
            <person name="Jouanno E."/>
            <person name="Wen M."/>
            <person name="Mejri S."/>
            <person name="Dirks R."/>
            <person name="Jansen H."/>
            <person name="Henkel C."/>
            <person name="Chen W.J."/>
            <person name="Zahm M."/>
            <person name="Cabau C."/>
            <person name="Klopp C."/>
            <person name="Thompson A.W."/>
            <person name="Robinson-Rechavi M."/>
            <person name="Braasch I."/>
            <person name="Lecointre G."/>
            <person name="Bobe J."/>
            <person name="Postlethwait J.H."/>
            <person name="Berthelot C."/>
            <person name="Roest Crollius H."/>
            <person name="Guiguen Y."/>
        </authorList>
    </citation>
    <scope>NUCLEOTIDE SEQUENCE</scope>
    <source>
        <strain evidence="5">WJC10195</strain>
    </source>
</reference>
<dbReference type="GO" id="GO:0035803">
    <property type="term" value="P:egg coat formation"/>
    <property type="evidence" value="ECO:0007669"/>
    <property type="project" value="TreeGrafter"/>
</dbReference>
<dbReference type="PANTHER" id="PTHR11576:SF3">
    <property type="entry name" value="SI:CH211-14A17.6-RELATED"/>
    <property type="match status" value="1"/>
</dbReference>
<accession>A0A9Q1IEE5</accession>
<feature type="domain" description="ZP" evidence="4">
    <location>
        <begin position="30"/>
        <end position="275"/>
    </location>
</feature>
<feature type="signal peptide" evidence="3">
    <location>
        <begin position="1"/>
        <end position="19"/>
    </location>
</feature>
<name>A0A9Q1IEE5_SYNKA</name>